<dbReference type="SMART" id="SM00028">
    <property type="entry name" value="TPR"/>
    <property type="match status" value="3"/>
</dbReference>
<organism evidence="3 4">
    <name type="scientific">Microlunatus ginsengisoli</name>
    <dbReference type="NCBI Taxonomy" id="363863"/>
    <lineage>
        <taxon>Bacteria</taxon>
        <taxon>Bacillati</taxon>
        <taxon>Actinomycetota</taxon>
        <taxon>Actinomycetes</taxon>
        <taxon>Propionibacteriales</taxon>
        <taxon>Propionibacteriaceae</taxon>
        <taxon>Microlunatus</taxon>
    </lineage>
</organism>
<comment type="caution">
    <text evidence="3">The sequence shown here is derived from an EMBL/GenBank/DDBJ whole genome shotgun (WGS) entry which is preliminary data.</text>
</comment>
<dbReference type="Gene3D" id="1.25.40.10">
    <property type="entry name" value="Tetratricopeptide repeat domain"/>
    <property type="match status" value="1"/>
</dbReference>
<dbReference type="InterPro" id="IPR019734">
    <property type="entry name" value="TPR_rpt"/>
</dbReference>
<dbReference type="PANTHER" id="PTHR47691:SF3">
    <property type="entry name" value="HTH-TYPE TRANSCRIPTIONAL REGULATOR RV0890C-RELATED"/>
    <property type="match status" value="1"/>
</dbReference>
<evidence type="ECO:0000256" key="1">
    <source>
        <dbReference type="PROSITE-ProRule" id="PRU00339"/>
    </source>
</evidence>
<accession>A0ABP6ZM39</accession>
<dbReference type="InterPro" id="IPR027417">
    <property type="entry name" value="P-loop_NTPase"/>
</dbReference>
<gene>
    <name evidence="3" type="ORF">GCM10022236_11310</name>
</gene>
<dbReference type="RefSeq" id="WP_344802241.1">
    <property type="nucleotide sequence ID" value="NZ_BAABAB010000007.1"/>
</dbReference>
<dbReference type="SUPFAM" id="SSF52540">
    <property type="entry name" value="P-loop containing nucleoside triphosphate hydrolases"/>
    <property type="match status" value="1"/>
</dbReference>
<dbReference type="EMBL" id="BAABAB010000007">
    <property type="protein sequence ID" value="GAA3611314.1"/>
    <property type="molecule type" value="Genomic_DNA"/>
</dbReference>
<dbReference type="InterPro" id="IPR011990">
    <property type="entry name" value="TPR-like_helical_dom_sf"/>
</dbReference>
<sequence length="831" mass="89054">MADLATFRARVRTARRSAGRTQQQLARDIGLHPHVLSHKLNGSPGSILNSRDAVAIVATLAEWGGIASRREAEDLLRLASVPPQIVARAAQQPPLSDLEPGPPAAPPPQIAPPTPLWWTDDSVPALRPAPLPEPITSLVGRSEDVETVLGLLRHSRLVTLLGAGGTGKTRLALRVGQLSTGDFADGVAFADLSPLTNPELIADAVLRSLGLAPDAGGATEAQLIRALRPATMLVVLDNLEHLAAGADLLSRLLAAAPGVTLLVTSRVVLRLYGEQQYRVRPLPLPEDSVIATPMSIRSSDAVVLFCQRARAVRPEFDPAGAELTAVAEICRVLGGLPLAIELAAAQIRTFSPSAVLERLTGQLGWLGPGPRDRPRRQQSLAAALAWSETLLDAEQRRLFAHLGVFAGSFDAAAAAAVTGQPAEQVLQLLVQLEDQSLLEPVDRAAVTGSPRFRLLEPVREYALGRLGELVEVDGIRRAHFRYFARAAQLMGPPRPGADSDPDLYRLYLDQANIRAALDWAVERAADDPDCLVDALRLVTASGRMWSRRSLLAEGMAYLQRLLAIEADTRVAPPELRMVALLQAASFGCMRNDLDQTRQLAGAALAMAGELDDPRVASKAHRLLGEAALAAGSVDEAMAHFERQLELGRRAEDPALTGDGLNMMGQGYARMGRLAEARTTLLTALPVMESTGDLDLVGAVIGSLADVAFRTGDTDEAADCWVAMLEIHREVRTYRGMAYGLEGCASVEARRGRARKALEFASAAQRIRDAGGWTLPEPERQVLLAALAEPVGRLDETDRRQAIADGRHRGLDAIIDEALAIARPKTVLQELG</sequence>
<dbReference type="PRINTS" id="PR00364">
    <property type="entry name" value="DISEASERSIST"/>
</dbReference>
<evidence type="ECO:0000313" key="3">
    <source>
        <dbReference type="EMBL" id="GAA3611314.1"/>
    </source>
</evidence>
<proteinExistence type="predicted"/>
<dbReference type="Gene3D" id="3.40.50.300">
    <property type="entry name" value="P-loop containing nucleotide triphosphate hydrolases"/>
    <property type="match status" value="1"/>
</dbReference>
<dbReference type="Pfam" id="PF25872">
    <property type="entry name" value="HTH_77"/>
    <property type="match status" value="1"/>
</dbReference>
<evidence type="ECO:0000313" key="4">
    <source>
        <dbReference type="Proteomes" id="UP001501490"/>
    </source>
</evidence>
<dbReference type="PROSITE" id="PS50005">
    <property type="entry name" value="TPR"/>
    <property type="match status" value="1"/>
</dbReference>
<dbReference type="SUPFAM" id="SSF48452">
    <property type="entry name" value="TPR-like"/>
    <property type="match status" value="1"/>
</dbReference>
<name>A0ABP6ZM39_9ACTN</name>
<dbReference type="InterPro" id="IPR058852">
    <property type="entry name" value="HTH_77"/>
</dbReference>
<keyword evidence="1" id="KW-0802">TPR repeat</keyword>
<keyword evidence="4" id="KW-1185">Reference proteome</keyword>
<feature type="repeat" description="TPR" evidence="1">
    <location>
        <begin position="617"/>
        <end position="650"/>
    </location>
</feature>
<dbReference type="Proteomes" id="UP001501490">
    <property type="component" value="Unassembled WGS sequence"/>
</dbReference>
<dbReference type="PANTHER" id="PTHR47691">
    <property type="entry name" value="REGULATOR-RELATED"/>
    <property type="match status" value="1"/>
</dbReference>
<evidence type="ECO:0000259" key="2">
    <source>
        <dbReference type="Pfam" id="PF25872"/>
    </source>
</evidence>
<feature type="domain" description="Winged helix-turn-helix" evidence="2">
    <location>
        <begin position="391"/>
        <end position="463"/>
    </location>
</feature>
<protein>
    <recommendedName>
        <fullName evidence="2">Winged helix-turn-helix domain-containing protein</fullName>
    </recommendedName>
</protein>
<reference evidence="4" key="1">
    <citation type="journal article" date="2019" name="Int. J. Syst. Evol. Microbiol.">
        <title>The Global Catalogue of Microorganisms (GCM) 10K type strain sequencing project: providing services to taxonomists for standard genome sequencing and annotation.</title>
        <authorList>
            <consortium name="The Broad Institute Genomics Platform"/>
            <consortium name="The Broad Institute Genome Sequencing Center for Infectious Disease"/>
            <person name="Wu L."/>
            <person name="Ma J."/>
        </authorList>
    </citation>
    <scope>NUCLEOTIDE SEQUENCE [LARGE SCALE GENOMIC DNA]</scope>
    <source>
        <strain evidence="4">JCM 16929</strain>
    </source>
</reference>